<dbReference type="EMBL" id="BAABFL010000452">
    <property type="protein sequence ID" value="GAA4651423.1"/>
    <property type="molecule type" value="Genomic_DNA"/>
</dbReference>
<organism evidence="9 10">
    <name type="scientific">Kistimonas scapharcae</name>
    <dbReference type="NCBI Taxonomy" id="1036133"/>
    <lineage>
        <taxon>Bacteria</taxon>
        <taxon>Pseudomonadati</taxon>
        <taxon>Pseudomonadota</taxon>
        <taxon>Gammaproteobacteria</taxon>
        <taxon>Oceanospirillales</taxon>
        <taxon>Endozoicomonadaceae</taxon>
        <taxon>Kistimonas</taxon>
    </lineage>
</organism>
<evidence type="ECO:0000259" key="8">
    <source>
        <dbReference type="PROSITE" id="PS51880"/>
    </source>
</evidence>
<comment type="similarity">
    <text evidence="5">Belongs to the relA/spoT family.</text>
</comment>
<evidence type="ECO:0000256" key="2">
    <source>
        <dbReference type="ARBA" id="ARBA00024329"/>
    </source>
</evidence>
<dbReference type="Gene3D" id="1.10.3210.10">
    <property type="entry name" value="Hypothetical protein af1432"/>
    <property type="match status" value="1"/>
</dbReference>
<comment type="caution">
    <text evidence="9">The sequence shown here is derived from an EMBL/GenBank/DDBJ whole genome shotgun (WGS) entry which is preliminary data.</text>
</comment>
<dbReference type="CDD" id="cd00077">
    <property type="entry name" value="HDc"/>
    <property type="match status" value="1"/>
</dbReference>
<dbReference type="InterPro" id="IPR045600">
    <property type="entry name" value="RelA/SpoT_AH_RIS"/>
</dbReference>
<keyword evidence="1" id="KW-0378">Hydrolase</keyword>
<dbReference type="InterPro" id="IPR002912">
    <property type="entry name" value="ACT_dom"/>
</dbReference>
<feature type="domain" description="TGS" evidence="8">
    <location>
        <begin position="386"/>
        <end position="447"/>
    </location>
</feature>
<comment type="pathway">
    <text evidence="2">Purine metabolism; ppGpp biosynthesis; ppGpp from GDP: step 1/1.</text>
</comment>
<dbReference type="InterPro" id="IPR012675">
    <property type="entry name" value="Beta-grasp_dom_sf"/>
</dbReference>
<evidence type="ECO:0000256" key="5">
    <source>
        <dbReference type="RuleBase" id="RU003847"/>
    </source>
</evidence>
<dbReference type="Pfam" id="PF13328">
    <property type="entry name" value="HD_4"/>
    <property type="match status" value="1"/>
</dbReference>
<dbReference type="RefSeq" id="WP_345197799.1">
    <property type="nucleotide sequence ID" value="NZ_BAABFL010000452.1"/>
</dbReference>
<evidence type="ECO:0000259" key="7">
    <source>
        <dbReference type="PROSITE" id="PS51831"/>
    </source>
</evidence>
<dbReference type="PANTHER" id="PTHR21262">
    <property type="entry name" value="GUANOSINE-3',5'-BIS DIPHOSPHATE 3'-PYROPHOSPHOHYDROLASE"/>
    <property type="match status" value="1"/>
</dbReference>
<dbReference type="Gene3D" id="3.10.20.30">
    <property type="match status" value="1"/>
</dbReference>
<dbReference type="SUPFAM" id="SSF55021">
    <property type="entry name" value="ACT-like"/>
    <property type="match status" value="1"/>
</dbReference>
<dbReference type="NCBIfam" id="NF008303">
    <property type="entry name" value="PRK11092.1"/>
    <property type="match status" value="1"/>
</dbReference>
<accession>A0ABP8V578</accession>
<dbReference type="InterPro" id="IPR006674">
    <property type="entry name" value="HD_domain"/>
</dbReference>
<dbReference type="Pfam" id="PF02824">
    <property type="entry name" value="TGS"/>
    <property type="match status" value="1"/>
</dbReference>
<dbReference type="InterPro" id="IPR045865">
    <property type="entry name" value="ACT-like_dom_sf"/>
</dbReference>
<dbReference type="EC" id="3.1.7.2" evidence="3"/>
<dbReference type="SMART" id="SM00471">
    <property type="entry name" value="HDc"/>
    <property type="match status" value="1"/>
</dbReference>
<name>A0ABP8V578_9GAMM</name>
<dbReference type="PROSITE" id="PS51831">
    <property type="entry name" value="HD"/>
    <property type="match status" value="1"/>
</dbReference>
<evidence type="ECO:0000313" key="9">
    <source>
        <dbReference type="EMBL" id="GAA4651423.1"/>
    </source>
</evidence>
<dbReference type="NCBIfam" id="TIGR00691">
    <property type="entry name" value="spoT_relA"/>
    <property type="match status" value="1"/>
</dbReference>
<dbReference type="InterPro" id="IPR003607">
    <property type="entry name" value="HD/PDEase_dom"/>
</dbReference>
<dbReference type="SMART" id="SM00954">
    <property type="entry name" value="RelA_SpoT"/>
    <property type="match status" value="1"/>
</dbReference>
<dbReference type="InterPro" id="IPR004811">
    <property type="entry name" value="RelA/Spo_fam"/>
</dbReference>
<evidence type="ECO:0000259" key="6">
    <source>
        <dbReference type="PROSITE" id="PS51671"/>
    </source>
</evidence>
<dbReference type="InterPro" id="IPR004095">
    <property type="entry name" value="TGS"/>
</dbReference>
<dbReference type="CDD" id="cd04876">
    <property type="entry name" value="ACT_RelA-SpoT"/>
    <property type="match status" value="1"/>
</dbReference>
<dbReference type="Pfam" id="PF19296">
    <property type="entry name" value="RelA_AH_RIS"/>
    <property type="match status" value="1"/>
</dbReference>
<evidence type="ECO:0000256" key="4">
    <source>
        <dbReference type="ARBA" id="ARBA00047968"/>
    </source>
</evidence>
<dbReference type="CDD" id="cd05399">
    <property type="entry name" value="NT_Rel-Spo_like"/>
    <property type="match status" value="1"/>
</dbReference>
<comment type="catalytic activity">
    <reaction evidence="4">
        <text>guanosine 3',5'-bis(diphosphate) + H2O = GDP + diphosphate + H(+)</text>
        <dbReference type="Rhea" id="RHEA:14253"/>
        <dbReference type="ChEBI" id="CHEBI:15377"/>
        <dbReference type="ChEBI" id="CHEBI:15378"/>
        <dbReference type="ChEBI" id="CHEBI:33019"/>
        <dbReference type="ChEBI" id="CHEBI:58189"/>
        <dbReference type="ChEBI" id="CHEBI:77828"/>
        <dbReference type="EC" id="3.1.7.2"/>
    </reaction>
</comment>
<evidence type="ECO:0000256" key="1">
    <source>
        <dbReference type="ARBA" id="ARBA00022801"/>
    </source>
</evidence>
<feature type="domain" description="ACT" evidence="6">
    <location>
        <begin position="632"/>
        <end position="706"/>
    </location>
</feature>
<gene>
    <name evidence="9" type="primary">spoT</name>
    <name evidence="9" type="ORF">GCM10023116_37070</name>
</gene>
<proteinExistence type="inferred from homology"/>
<protein>
    <recommendedName>
        <fullName evidence="3">guanosine-3',5'-bis(diphosphate) 3'-diphosphatase</fullName>
        <ecNumber evidence="3">3.1.7.2</ecNumber>
    </recommendedName>
</protein>
<dbReference type="InterPro" id="IPR033655">
    <property type="entry name" value="TGS_RelA/SpoT"/>
</dbReference>
<dbReference type="PANTHER" id="PTHR21262:SF36">
    <property type="entry name" value="BIFUNCTIONAL (P)PPGPP SYNTHASE_HYDROLASE SPOT"/>
    <property type="match status" value="1"/>
</dbReference>
<dbReference type="InterPro" id="IPR012676">
    <property type="entry name" value="TGS-like"/>
</dbReference>
<dbReference type="Gene3D" id="3.30.70.260">
    <property type="match status" value="1"/>
</dbReference>
<keyword evidence="10" id="KW-1185">Reference proteome</keyword>
<dbReference type="Pfam" id="PF04607">
    <property type="entry name" value="RelA_SpoT"/>
    <property type="match status" value="1"/>
</dbReference>
<dbReference type="Gene3D" id="3.30.460.10">
    <property type="entry name" value="Beta Polymerase, domain 2"/>
    <property type="match status" value="1"/>
</dbReference>
<comment type="function">
    <text evidence="5">In eubacteria ppGpp (guanosine 3'-diphosphate 5'-diphosphate) is a mediator of the stringent response that coordinates a variety of cellular activities in response to changes in nutritional abundance.</text>
</comment>
<dbReference type="PROSITE" id="PS51671">
    <property type="entry name" value="ACT"/>
    <property type="match status" value="1"/>
</dbReference>
<sequence>MPTIDSLAHRLKAYLNTDQINLVKRAYYYAEQAHDGQKRRSGEPYVTHPLEVAGILADMHMDHQSLMAAMLHDVIEDTGIGKDAIRDQFGDVVAEIVDGVSKLTHMQFEDKTLAQAENFQKMALAMARDIRVILVKLADRLHNMRTLGVLRPEKRRRIAKETLDIYAPISQRLGMHQMRIEFEDLGFAAMHPMRSNMLTHAVRNARGNRSEIVTKVVDSITNRLEKQGLNGRVMGREKHLYSIYKKMKVQRKSFSEIMDVFGIRLIVDSIDSCYRCLGLVHNLFKPIPGRFKDYIAIPKANGYQSLHTTLFGLHGIPVEVQIRTQEMEDMANNGIAAHWLYKSGDEALLGSRDRTRVWLQNLLELQQKAGDSLEFIENVKVDLFPDDTYVFSPQGDILELPRGATPVDFAYAVHTDIGSSCVACRIDRKLASLSQPLDSGQTVEIITAPGARPNAAWLNFVTTSKARSNIRHYLKNQKRTESIALGRRLLSKVLTPMGIRLEEMEKADISRTLTHTGFDKLDDLLEDIGLGNRMAYLVARHLADTHESMTHQMDLSNPEKPLTIRGTEGMVISFAKCCHPIPGDPVVGHVSSGRGLVIHTDSCRNITEIRHNPEKILEVDWDKNVHGEFYVDLEVSFEQLQGMIASLATTVTAAEASIEKISVEEKDARLSQAQLLIKVKDRIHLAQVIKRLRTIRGVTSISRRRET</sequence>
<dbReference type="SUPFAM" id="SSF81301">
    <property type="entry name" value="Nucleotidyltransferase"/>
    <property type="match status" value="1"/>
</dbReference>
<dbReference type="SUPFAM" id="SSF109604">
    <property type="entry name" value="HD-domain/PDEase-like"/>
    <property type="match status" value="1"/>
</dbReference>
<dbReference type="SUPFAM" id="SSF81271">
    <property type="entry name" value="TGS-like"/>
    <property type="match status" value="1"/>
</dbReference>
<feature type="domain" description="HD" evidence="7">
    <location>
        <begin position="45"/>
        <end position="144"/>
    </location>
</feature>
<dbReference type="Pfam" id="PF13291">
    <property type="entry name" value="ACT_4"/>
    <property type="match status" value="1"/>
</dbReference>
<dbReference type="CDD" id="cd01668">
    <property type="entry name" value="TGS_RSH"/>
    <property type="match status" value="1"/>
</dbReference>
<evidence type="ECO:0000313" key="10">
    <source>
        <dbReference type="Proteomes" id="UP001500604"/>
    </source>
</evidence>
<dbReference type="InterPro" id="IPR043519">
    <property type="entry name" value="NT_sf"/>
</dbReference>
<reference evidence="10" key="1">
    <citation type="journal article" date="2019" name="Int. J. Syst. Evol. Microbiol.">
        <title>The Global Catalogue of Microorganisms (GCM) 10K type strain sequencing project: providing services to taxonomists for standard genome sequencing and annotation.</title>
        <authorList>
            <consortium name="The Broad Institute Genomics Platform"/>
            <consortium name="The Broad Institute Genome Sequencing Center for Infectious Disease"/>
            <person name="Wu L."/>
            <person name="Ma J."/>
        </authorList>
    </citation>
    <scope>NUCLEOTIDE SEQUENCE [LARGE SCALE GENOMIC DNA]</scope>
    <source>
        <strain evidence="10">JCM 17805</strain>
    </source>
</reference>
<evidence type="ECO:0000256" key="3">
    <source>
        <dbReference type="ARBA" id="ARBA00024387"/>
    </source>
</evidence>
<dbReference type="InterPro" id="IPR007685">
    <property type="entry name" value="RelA_SpoT"/>
</dbReference>
<dbReference type="Proteomes" id="UP001500604">
    <property type="component" value="Unassembled WGS sequence"/>
</dbReference>
<dbReference type="PROSITE" id="PS51880">
    <property type="entry name" value="TGS"/>
    <property type="match status" value="1"/>
</dbReference>